<reference evidence="2 3" key="1">
    <citation type="submission" date="2020-07" db="EMBL/GenBank/DDBJ databases">
        <title>Sequencing the genomes of 1000 actinobacteria strains.</title>
        <authorList>
            <person name="Klenk H.-P."/>
        </authorList>
    </citation>
    <scope>NUCLEOTIDE SEQUENCE [LARGE SCALE GENOMIC DNA]</scope>
    <source>
        <strain evidence="2 3">DSM 100723</strain>
    </source>
</reference>
<feature type="transmembrane region" description="Helical" evidence="1">
    <location>
        <begin position="172"/>
        <end position="195"/>
    </location>
</feature>
<dbReference type="InterPro" id="IPR007136">
    <property type="entry name" value="DUF347"/>
</dbReference>
<evidence type="ECO:0000313" key="2">
    <source>
        <dbReference type="EMBL" id="MBA8792942.1"/>
    </source>
</evidence>
<dbReference type="EMBL" id="JACGWT010000001">
    <property type="protein sequence ID" value="MBA8792942.1"/>
    <property type="molecule type" value="Genomic_DNA"/>
</dbReference>
<feature type="transmembrane region" description="Helical" evidence="1">
    <location>
        <begin position="86"/>
        <end position="106"/>
    </location>
</feature>
<dbReference type="Proteomes" id="UP000523079">
    <property type="component" value="Unassembled WGS sequence"/>
</dbReference>
<keyword evidence="3" id="KW-1185">Reference proteome</keyword>
<keyword evidence="1" id="KW-0812">Transmembrane</keyword>
<feature type="transmembrane region" description="Helical" evidence="1">
    <location>
        <begin position="112"/>
        <end position="129"/>
    </location>
</feature>
<dbReference type="AlphaFoldDB" id="A0A7W3P4K9"/>
<feature type="transmembrane region" description="Helical" evidence="1">
    <location>
        <begin position="149"/>
        <end position="166"/>
    </location>
</feature>
<sequence length="267" mass="27962">MITNDTLPRPRPSGVRALLVRPLAVKVPAVTAVFWLVKVLTTGMGEAASDYLGSVSLVLGGAVGVLGLALALGLQLRARSFHPARYWFAVAMVAVFGTMAADVLHAIVGVPYLWSSLFWAAAVAALFLVWRRVEGTVSIHSITTTRRELFYWCTVLATFALGTAAGDLTAIALGWGFLTSAVVFGLALLVPLLAWRLGASPLVTFWTAYVLTRPFGASVADWLGKPVAAGGLGWGDGPVALGGCLAIAALVALLARRVPTPEVAVRG</sequence>
<dbReference type="Pfam" id="PF03988">
    <property type="entry name" value="DUF347"/>
    <property type="match status" value="4"/>
</dbReference>
<keyword evidence="1" id="KW-1133">Transmembrane helix</keyword>
<evidence type="ECO:0000313" key="3">
    <source>
        <dbReference type="Proteomes" id="UP000523079"/>
    </source>
</evidence>
<dbReference type="RefSeq" id="WP_182558517.1">
    <property type="nucleotide sequence ID" value="NZ_JACGWT010000001.1"/>
</dbReference>
<name>A0A7W3P4K9_9ACTN</name>
<feature type="transmembrane region" description="Helical" evidence="1">
    <location>
        <begin position="202"/>
        <end position="220"/>
    </location>
</feature>
<feature type="transmembrane region" description="Helical" evidence="1">
    <location>
        <begin position="240"/>
        <end position="258"/>
    </location>
</feature>
<feature type="transmembrane region" description="Helical" evidence="1">
    <location>
        <begin position="18"/>
        <end position="37"/>
    </location>
</feature>
<gene>
    <name evidence="2" type="ORF">FHX74_000536</name>
</gene>
<evidence type="ECO:0000256" key="1">
    <source>
        <dbReference type="SAM" id="Phobius"/>
    </source>
</evidence>
<keyword evidence="1" id="KW-0472">Membrane</keyword>
<proteinExistence type="predicted"/>
<accession>A0A7W3P4K9</accession>
<comment type="caution">
    <text evidence="2">The sequence shown here is derived from an EMBL/GenBank/DDBJ whole genome shotgun (WGS) entry which is preliminary data.</text>
</comment>
<feature type="transmembrane region" description="Helical" evidence="1">
    <location>
        <begin position="57"/>
        <end position="74"/>
    </location>
</feature>
<protein>
    <submittedName>
        <fullName evidence="2">Putative membrane-anchored protein</fullName>
    </submittedName>
</protein>
<organism evidence="2 3">
    <name type="scientific">Microlunatus kandeliicorticis</name>
    <dbReference type="NCBI Taxonomy" id="1759536"/>
    <lineage>
        <taxon>Bacteria</taxon>
        <taxon>Bacillati</taxon>
        <taxon>Actinomycetota</taxon>
        <taxon>Actinomycetes</taxon>
        <taxon>Propionibacteriales</taxon>
        <taxon>Propionibacteriaceae</taxon>
        <taxon>Microlunatus</taxon>
    </lineage>
</organism>